<feature type="domain" description="HTH araC/xylS-type" evidence="4">
    <location>
        <begin position="5"/>
        <end position="109"/>
    </location>
</feature>
<dbReference type="SMART" id="SM00342">
    <property type="entry name" value="HTH_ARAC"/>
    <property type="match status" value="1"/>
</dbReference>
<evidence type="ECO:0000313" key="5">
    <source>
        <dbReference type="EMBL" id="GGE45075.1"/>
    </source>
</evidence>
<reference evidence="6" key="1">
    <citation type="journal article" date="2019" name="Int. J. Syst. Evol. Microbiol.">
        <title>The Global Catalogue of Microorganisms (GCM) 10K type strain sequencing project: providing services to taxonomists for standard genome sequencing and annotation.</title>
        <authorList>
            <consortium name="The Broad Institute Genomics Platform"/>
            <consortium name="The Broad Institute Genome Sequencing Center for Infectious Disease"/>
            <person name="Wu L."/>
            <person name="Ma J."/>
        </authorList>
    </citation>
    <scope>NUCLEOTIDE SEQUENCE [LARGE SCALE GENOMIC DNA]</scope>
    <source>
        <strain evidence="6">CGMCC 1.12931</strain>
    </source>
</reference>
<keyword evidence="1" id="KW-0805">Transcription regulation</keyword>
<dbReference type="Proteomes" id="UP000599179">
    <property type="component" value="Unassembled WGS sequence"/>
</dbReference>
<keyword evidence="2" id="KW-0238">DNA-binding</keyword>
<dbReference type="InterPro" id="IPR009057">
    <property type="entry name" value="Homeodomain-like_sf"/>
</dbReference>
<keyword evidence="3" id="KW-0804">Transcription</keyword>
<dbReference type="PANTHER" id="PTHR43280">
    <property type="entry name" value="ARAC-FAMILY TRANSCRIPTIONAL REGULATOR"/>
    <property type="match status" value="1"/>
</dbReference>
<protein>
    <recommendedName>
        <fullName evidence="4">HTH araC/xylS-type domain-containing protein</fullName>
    </recommendedName>
</protein>
<evidence type="ECO:0000256" key="1">
    <source>
        <dbReference type="ARBA" id="ARBA00023015"/>
    </source>
</evidence>
<evidence type="ECO:0000256" key="2">
    <source>
        <dbReference type="ARBA" id="ARBA00023125"/>
    </source>
</evidence>
<dbReference type="EMBL" id="BMGM01000016">
    <property type="protein sequence ID" value="GGE45075.1"/>
    <property type="molecule type" value="Genomic_DNA"/>
</dbReference>
<sequence length="113" mass="12938">MSEFKQIDSFLIDEKPYLKPTYTLSNLSADLNLGSHSIRQAVKINRNMTVPKYLNSHRINYACSQIESGFLDKFSVSALVNECGFGSQQSFNRSFKQFCNKTPNEYLTSLKRP</sequence>
<evidence type="ECO:0000313" key="6">
    <source>
        <dbReference type="Proteomes" id="UP000599179"/>
    </source>
</evidence>
<proteinExistence type="predicted"/>
<gene>
    <name evidence="5" type="ORF">GCM10010832_26280</name>
</gene>
<dbReference type="SUPFAM" id="SSF46689">
    <property type="entry name" value="Homeodomain-like"/>
    <property type="match status" value="1"/>
</dbReference>
<dbReference type="InterPro" id="IPR018060">
    <property type="entry name" value="HTH_AraC"/>
</dbReference>
<evidence type="ECO:0000256" key="3">
    <source>
        <dbReference type="ARBA" id="ARBA00023163"/>
    </source>
</evidence>
<name>A0ABQ1SLW2_9FLAO</name>
<dbReference type="Gene3D" id="1.10.10.60">
    <property type="entry name" value="Homeodomain-like"/>
    <property type="match status" value="1"/>
</dbReference>
<comment type="caution">
    <text evidence="5">The sequence shown here is derived from an EMBL/GenBank/DDBJ whole genome shotgun (WGS) entry which is preliminary data.</text>
</comment>
<evidence type="ECO:0000259" key="4">
    <source>
        <dbReference type="PROSITE" id="PS01124"/>
    </source>
</evidence>
<dbReference type="PANTHER" id="PTHR43280:SF2">
    <property type="entry name" value="HTH-TYPE TRANSCRIPTIONAL REGULATOR EXSA"/>
    <property type="match status" value="1"/>
</dbReference>
<dbReference type="PROSITE" id="PS01124">
    <property type="entry name" value="HTH_ARAC_FAMILY_2"/>
    <property type="match status" value="1"/>
</dbReference>
<organism evidence="5 6">
    <name type="scientific">Psychroflexus planctonicus</name>
    <dbReference type="NCBI Taxonomy" id="1526575"/>
    <lineage>
        <taxon>Bacteria</taxon>
        <taxon>Pseudomonadati</taxon>
        <taxon>Bacteroidota</taxon>
        <taxon>Flavobacteriia</taxon>
        <taxon>Flavobacteriales</taxon>
        <taxon>Flavobacteriaceae</taxon>
        <taxon>Psychroflexus</taxon>
    </lineage>
</organism>
<dbReference type="Pfam" id="PF12833">
    <property type="entry name" value="HTH_18"/>
    <property type="match status" value="1"/>
</dbReference>
<keyword evidence="6" id="KW-1185">Reference proteome</keyword>
<accession>A0ABQ1SLW2</accession>